<feature type="region of interest" description="Disordered" evidence="1">
    <location>
        <begin position="1"/>
        <end position="37"/>
    </location>
</feature>
<feature type="non-terminal residue" evidence="3">
    <location>
        <position position="37"/>
    </location>
</feature>
<evidence type="ECO:0000256" key="1">
    <source>
        <dbReference type="SAM" id="MobiDB-lite"/>
    </source>
</evidence>
<dbReference type="Pfam" id="PF07460">
    <property type="entry name" value="NUMOD3"/>
    <property type="match status" value="1"/>
</dbReference>
<dbReference type="GO" id="GO:0003677">
    <property type="term" value="F:DNA binding"/>
    <property type="evidence" value="ECO:0007669"/>
    <property type="project" value="InterPro"/>
</dbReference>
<dbReference type="AlphaFoldDB" id="X0ZEF7"/>
<reference evidence="3" key="1">
    <citation type="journal article" date="2014" name="Front. Microbiol.">
        <title>High frequency of phylogenetically diverse reductive dehalogenase-homologous genes in deep subseafloor sedimentary metagenomes.</title>
        <authorList>
            <person name="Kawai M."/>
            <person name="Futagami T."/>
            <person name="Toyoda A."/>
            <person name="Takaki Y."/>
            <person name="Nishi S."/>
            <person name="Hori S."/>
            <person name="Arai W."/>
            <person name="Tsubouchi T."/>
            <person name="Morono Y."/>
            <person name="Uchiyama I."/>
            <person name="Ito T."/>
            <person name="Fujiyama A."/>
            <person name="Inagaki F."/>
            <person name="Takami H."/>
        </authorList>
    </citation>
    <scope>NUCLEOTIDE SEQUENCE</scope>
    <source>
        <strain evidence="3">Expedition CK06-06</strain>
    </source>
</reference>
<name>X0ZEF7_9ZZZZ</name>
<evidence type="ECO:0000259" key="2">
    <source>
        <dbReference type="Pfam" id="PF07460"/>
    </source>
</evidence>
<protein>
    <recommendedName>
        <fullName evidence="2">Nuclease associated modular domain-containing protein</fullName>
    </recommendedName>
</protein>
<accession>X0ZEF7</accession>
<dbReference type="SUPFAM" id="SSF64496">
    <property type="entry name" value="DNA-binding domain of intron-encoded endonucleases"/>
    <property type="match status" value="1"/>
</dbReference>
<dbReference type="InterPro" id="IPR003611">
    <property type="entry name" value="NUMOD3"/>
</dbReference>
<proteinExistence type="predicted"/>
<gene>
    <name evidence="3" type="ORF">S01H1_86230</name>
</gene>
<feature type="non-terminal residue" evidence="3">
    <location>
        <position position="1"/>
    </location>
</feature>
<comment type="caution">
    <text evidence="3">The sequence shown here is derived from an EMBL/GenBank/DDBJ whole genome shotgun (WGS) entry which is preliminary data.</text>
</comment>
<sequence>EIYKDIAKINGKKTKEKENFNQGSNNPFYGKKHSKET</sequence>
<dbReference type="EMBL" id="BARS01059616">
    <property type="protein sequence ID" value="GAG46731.1"/>
    <property type="molecule type" value="Genomic_DNA"/>
</dbReference>
<feature type="domain" description="Nuclease associated modular" evidence="2">
    <location>
        <begin position="21"/>
        <end position="37"/>
    </location>
</feature>
<evidence type="ECO:0000313" key="3">
    <source>
        <dbReference type="EMBL" id="GAG46731.1"/>
    </source>
</evidence>
<organism evidence="3">
    <name type="scientific">marine sediment metagenome</name>
    <dbReference type="NCBI Taxonomy" id="412755"/>
    <lineage>
        <taxon>unclassified sequences</taxon>
        <taxon>metagenomes</taxon>
        <taxon>ecological metagenomes</taxon>
    </lineage>
</organism>
<feature type="compositionally biased region" description="Basic and acidic residues" evidence="1">
    <location>
        <begin position="1"/>
        <end position="19"/>
    </location>
</feature>